<comment type="caution">
    <text evidence="2">The sequence shown here is derived from an EMBL/GenBank/DDBJ whole genome shotgun (WGS) entry which is preliminary data.</text>
</comment>
<keyword evidence="3" id="KW-1185">Reference proteome</keyword>
<evidence type="ECO:0000313" key="3">
    <source>
        <dbReference type="Proteomes" id="UP000017052"/>
    </source>
</evidence>
<evidence type="ECO:0000313" key="2">
    <source>
        <dbReference type="EMBL" id="ERK63769.1"/>
    </source>
</evidence>
<protein>
    <submittedName>
        <fullName evidence="2">Uncharacterized protein</fullName>
    </submittedName>
</protein>
<proteinExistence type="predicted"/>
<dbReference type="AlphaFoldDB" id="U2R5E9"/>
<name>U2R5E9_9ACTN</name>
<sequence>MGQRPERRTAVLIVVPARREAHAIPHHIHKAHSGGGTPGSGAADGRTRTIEGAPRWPVHSASL</sequence>
<evidence type="ECO:0000256" key="1">
    <source>
        <dbReference type="SAM" id="MobiDB-lite"/>
    </source>
</evidence>
<dbReference type="EMBL" id="ACVN02000005">
    <property type="protein sequence ID" value="ERK63769.1"/>
    <property type="molecule type" value="Genomic_DNA"/>
</dbReference>
<reference evidence="2" key="1">
    <citation type="submission" date="2013-08" db="EMBL/GenBank/DDBJ databases">
        <authorList>
            <person name="Durkin A.S."/>
            <person name="Haft D.R."/>
            <person name="McCorrison J."/>
            <person name="Torralba M."/>
            <person name="Gillis M."/>
            <person name="Haft D.H."/>
            <person name="Methe B."/>
            <person name="Sutton G."/>
            <person name="Nelson K.E."/>
        </authorList>
    </citation>
    <scope>NUCLEOTIDE SEQUENCE [LARGE SCALE GENOMIC DNA]</scope>
    <source>
        <strain evidence="2">F0233</strain>
    </source>
</reference>
<dbReference type="Proteomes" id="UP000017052">
    <property type="component" value="Unassembled WGS sequence"/>
</dbReference>
<organism evidence="2 3">
    <name type="scientific">Propionibacterium acidifaciens F0233</name>
    <dbReference type="NCBI Taxonomy" id="553198"/>
    <lineage>
        <taxon>Bacteria</taxon>
        <taxon>Bacillati</taxon>
        <taxon>Actinomycetota</taxon>
        <taxon>Actinomycetes</taxon>
        <taxon>Propionibacteriales</taxon>
        <taxon>Propionibacteriaceae</taxon>
        <taxon>Propionibacterium</taxon>
    </lineage>
</organism>
<feature type="region of interest" description="Disordered" evidence="1">
    <location>
        <begin position="26"/>
        <end position="63"/>
    </location>
</feature>
<accession>U2R5E9</accession>
<gene>
    <name evidence="2" type="ORF">HMPREF0682_1127</name>
</gene>